<feature type="signal peptide" evidence="2">
    <location>
        <begin position="1"/>
        <end position="21"/>
    </location>
</feature>
<evidence type="ECO:0000313" key="4">
    <source>
        <dbReference type="Proteomes" id="UP000663722"/>
    </source>
</evidence>
<dbReference type="KEGG" id="dmm:dnm_054980"/>
<sequence length="500" mass="56173">MKKFYFLVLSFILLLATAVLGQDVPSLPSGLDDTGEPSLPSGPDDSGGPMLPSGLGDNEGPSLPGGLGDDSGPSLPSGLEDDAATGKPDSTDADHLKWYSITGFWEVRGGLRTQSDPYEKDASLGETRFQLEFETRWQDMTLRIRPDFLYDPVMDDYDTDLEEGRGIVDLREASLSLSPLDFADIKIGRQILTWGTGDMLFINDMFPKDWQSFFIGRDDEYLKAPSDAFKMSLFSDVANVDIIYTPRFDSDRSPCGKRLSYYNRSLGRRAGEDAVSETDKPDEWFEDDEWAARVYKMLGGVELAAYVYQGFWKGPSGMDPDTGKALFTKLNVYGASTRAQIASGIANLELGYYDSRDDKDGDNMLTDNSQFRILAGYERDLPEIARDFKVGMQYYVEHIMDYDEYERNLPPGAKAADEDRHVITLRLTKQFMNQNLTLSLFTYYSPTDSDAYIRPSAQYKIDDHWTAIIGGNVFTGTEDHTFFAQFEKNSNVYTGLRYGF</sequence>
<keyword evidence="4" id="KW-1185">Reference proteome</keyword>
<feature type="region of interest" description="Disordered" evidence="1">
    <location>
        <begin position="29"/>
        <end position="91"/>
    </location>
</feature>
<evidence type="ECO:0000256" key="1">
    <source>
        <dbReference type="SAM" id="MobiDB-lite"/>
    </source>
</evidence>
<evidence type="ECO:0000256" key="2">
    <source>
        <dbReference type="SAM" id="SignalP"/>
    </source>
</evidence>
<dbReference type="EMBL" id="CP061800">
    <property type="protein sequence ID" value="QTA89444.1"/>
    <property type="molecule type" value="Genomic_DNA"/>
</dbReference>
<feature type="chain" id="PRO_5037560708" evidence="2">
    <location>
        <begin position="22"/>
        <end position="500"/>
    </location>
</feature>
<proteinExistence type="predicted"/>
<evidence type="ECO:0000313" key="3">
    <source>
        <dbReference type="EMBL" id="QTA89444.1"/>
    </source>
</evidence>
<dbReference type="Proteomes" id="UP000663722">
    <property type="component" value="Chromosome"/>
</dbReference>
<accession>A0A975GQ29</accession>
<name>A0A975GQ29_9BACT</name>
<protein>
    <submittedName>
        <fullName evidence="3">Uncharacterized protein</fullName>
    </submittedName>
</protein>
<reference evidence="3" key="1">
    <citation type="journal article" date="2021" name="Microb. Physiol.">
        <title>Proteogenomic Insights into the Physiology of Marine, Sulfate-Reducing, Filamentous Desulfonema limicola and Desulfonema magnum.</title>
        <authorList>
            <person name="Schnaars V."/>
            <person name="Wohlbrand L."/>
            <person name="Scheve S."/>
            <person name="Hinrichs C."/>
            <person name="Reinhardt R."/>
            <person name="Rabus R."/>
        </authorList>
    </citation>
    <scope>NUCLEOTIDE SEQUENCE</scope>
    <source>
        <strain evidence="3">4be13</strain>
    </source>
</reference>
<organism evidence="3 4">
    <name type="scientific">Desulfonema magnum</name>
    <dbReference type="NCBI Taxonomy" id="45655"/>
    <lineage>
        <taxon>Bacteria</taxon>
        <taxon>Pseudomonadati</taxon>
        <taxon>Thermodesulfobacteriota</taxon>
        <taxon>Desulfobacteria</taxon>
        <taxon>Desulfobacterales</taxon>
        <taxon>Desulfococcaceae</taxon>
        <taxon>Desulfonema</taxon>
    </lineage>
</organism>
<dbReference type="AlphaFoldDB" id="A0A975GQ29"/>
<gene>
    <name evidence="3" type="ORF">dnm_054980</name>
</gene>
<dbReference type="RefSeq" id="WP_207678063.1">
    <property type="nucleotide sequence ID" value="NZ_CP061800.1"/>
</dbReference>
<keyword evidence="2" id="KW-0732">Signal</keyword>